<feature type="transmembrane region" description="Helical" evidence="2">
    <location>
        <begin position="48"/>
        <end position="73"/>
    </location>
</feature>
<reference evidence="3" key="1">
    <citation type="journal article" date="2014" name="Front. Microbiol.">
        <title>High frequency of phylogenetically diverse reductive dehalogenase-homologous genes in deep subseafloor sedimentary metagenomes.</title>
        <authorList>
            <person name="Kawai M."/>
            <person name="Futagami T."/>
            <person name="Toyoda A."/>
            <person name="Takaki Y."/>
            <person name="Nishi S."/>
            <person name="Hori S."/>
            <person name="Arai W."/>
            <person name="Tsubouchi T."/>
            <person name="Morono Y."/>
            <person name="Uchiyama I."/>
            <person name="Ito T."/>
            <person name="Fujiyama A."/>
            <person name="Inagaki F."/>
            <person name="Takami H."/>
        </authorList>
    </citation>
    <scope>NUCLEOTIDE SEQUENCE</scope>
    <source>
        <strain evidence="3">Expedition CK06-06</strain>
    </source>
</reference>
<evidence type="ECO:0000313" key="3">
    <source>
        <dbReference type="EMBL" id="GAI09109.1"/>
    </source>
</evidence>
<feature type="region of interest" description="Disordered" evidence="1">
    <location>
        <begin position="15"/>
        <end position="39"/>
    </location>
</feature>
<organism evidence="3">
    <name type="scientific">marine sediment metagenome</name>
    <dbReference type="NCBI Taxonomy" id="412755"/>
    <lineage>
        <taxon>unclassified sequences</taxon>
        <taxon>metagenomes</taxon>
        <taxon>ecological metagenomes</taxon>
    </lineage>
</organism>
<gene>
    <name evidence="3" type="ORF">S06H3_17672</name>
</gene>
<comment type="caution">
    <text evidence="3">The sequence shown here is derived from an EMBL/GenBank/DDBJ whole genome shotgun (WGS) entry which is preliminary data.</text>
</comment>
<dbReference type="AlphaFoldDB" id="X1MRV3"/>
<keyword evidence="2" id="KW-0472">Membrane</keyword>
<accession>X1MRV3</accession>
<name>X1MRV3_9ZZZZ</name>
<evidence type="ECO:0000256" key="2">
    <source>
        <dbReference type="SAM" id="Phobius"/>
    </source>
</evidence>
<dbReference type="EMBL" id="BARV01008857">
    <property type="protein sequence ID" value="GAI09109.1"/>
    <property type="molecule type" value="Genomic_DNA"/>
</dbReference>
<feature type="non-terminal residue" evidence="3">
    <location>
        <position position="82"/>
    </location>
</feature>
<keyword evidence="2" id="KW-1133">Transmembrane helix</keyword>
<evidence type="ECO:0000256" key="1">
    <source>
        <dbReference type="SAM" id="MobiDB-lite"/>
    </source>
</evidence>
<protein>
    <submittedName>
        <fullName evidence="3">Uncharacterized protein</fullName>
    </submittedName>
</protein>
<sequence length="82" mass="9070">MTNRINADVAELATANKQPQQKVADGTPGEKNFAGSNNSPVRRFRENVVWLFVKMLGVIFLCEAAITAFLNILPLKGAYEIF</sequence>
<keyword evidence="2" id="KW-0812">Transmembrane</keyword>
<proteinExistence type="predicted"/>